<reference evidence="3 4" key="1">
    <citation type="submission" date="2015-11" db="EMBL/GenBank/DDBJ databases">
        <title>Solirubrum puertoriconensis gen. nov. an environmental bacteria isolated in Puerto Rico.</title>
        <authorList>
            <person name="Cuebas-Irizarry M.F."/>
            <person name="Montalvo-Rodriguez R."/>
        </authorList>
    </citation>
    <scope>NUCLEOTIDE SEQUENCE [LARGE SCALE GENOMIC DNA]</scope>
    <source>
        <strain evidence="3 4">MC1A</strain>
    </source>
</reference>
<protein>
    <recommendedName>
        <fullName evidence="5">Glycosyl hydrolase family 88</fullName>
    </recommendedName>
</protein>
<dbReference type="EMBL" id="LNAL01000005">
    <property type="protein sequence ID" value="KUG09130.1"/>
    <property type="molecule type" value="Genomic_DNA"/>
</dbReference>
<dbReference type="GO" id="GO:0016787">
    <property type="term" value="F:hydrolase activity"/>
    <property type="evidence" value="ECO:0007669"/>
    <property type="project" value="UniProtKB-KW"/>
</dbReference>
<comment type="caution">
    <text evidence="3">The sequence shown here is derived from an EMBL/GenBank/DDBJ whole genome shotgun (WGS) entry which is preliminary data.</text>
</comment>
<dbReference type="PANTHER" id="PTHR33886">
    <property type="entry name" value="UNSATURATED RHAMNOGALACTURONAN HYDROLASE (EUROFUNG)"/>
    <property type="match status" value="1"/>
</dbReference>
<evidence type="ECO:0008006" key="5">
    <source>
        <dbReference type="Google" id="ProtNLM"/>
    </source>
</evidence>
<dbReference type="Pfam" id="PF07470">
    <property type="entry name" value="Glyco_hydro_88"/>
    <property type="match status" value="1"/>
</dbReference>
<dbReference type="InterPro" id="IPR008928">
    <property type="entry name" value="6-hairpin_glycosidase_sf"/>
</dbReference>
<dbReference type="InterPro" id="IPR010905">
    <property type="entry name" value="Glyco_hydro_88"/>
</dbReference>
<dbReference type="InterPro" id="IPR012341">
    <property type="entry name" value="6hp_glycosidase-like_sf"/>
</dbReference>
<accession>A0A9X0HN74</accession>
<dbReference type="GO" id="GO:0005975">
    <property type="term" value="P:carbohydrate metabolic process"/>
    <property type="evidence" value="ECO:0007669"/>
    <property type="project" value="InterPro"/>
</dbReference>
<evidence type="ECO:0000256" key="1">
    <source>
        <dbReference type="ARBA" id="ARBA00022801"/>
    </source>
</evidence>
<feature type="chain" id="PRO_5040973739" description="Glycosyl hydrolase family 88" evidence="2">
    <location>
        <begin position="21"/>
        <end position="401"/>
    </location>
</feature>
<evidence type="ECO:0000313" key="4">
    <source>
        <dbReference type="Proteomes" id="UP000054223"/>
    </source>
</evidence>
<organism evidence="3 4">
    <name type="scientific">Solirubrum puertoriconensis</name>
    <dbReference type="NCBI Taxonomy" id="1751427"/>
    <lineage>
        <taxon>Bacteria</taxon>
        <taxon>Pseudomonadati</taxon>
        <taxon>Bacteroidota</taxon>
        <taxon>Cytophagia</taxon>
        <taxon>Cytophagales</taxon>
    </lineage>
</organism>
<evidence type="ECO:0000256" key="2">
    <source>
        <dbReference type="SAM" id="SignalP"/>
    </source>
</evidence>
<gene>
    <name evidence="3" type="ORF">ASU33_20140</name>
</gene>
<proteinExistence type="predicted"/>
<keyword evidence="4" id="KW-1185">Reference proteome</keyword>
<name>A0A9X0HN74_SOLP1</name>
<dbReference type="Gene3D" id="1.50.10.10">
    <property type="match status" value="1"/>
</dbReference>
<dbReference type="Proteomes" id="UP000054223">
    <property type="component" value="Unassembled WGS sequence"/>
</dbReference>
<dbReference type="PANTHER" id="PTHR33886:SF8">
    <property type="entry name" value="UNSATURATED RHAMNOGALACTURONAN HYDROLASE (EUROFUNG)"/>
    <property type="match status" value="1"/>
</dbReference>
<dbReference type="InterPro" id="IPR052043">
    <property type="entry name" value="PolySaccharide_Degr_Enz"/>
</dbReference>
<dbReference type="RefSeq" id="WP_059068644.1">
    <property type="nucleotide sequence ID" value="NZ_LNAL01000005.1"/>
</dbReference>
<keyword evidence="2" id="KW-0732">Signal</keyword>
<keyword evidence="1" id="KW-0378">Hydrolase</keyword>
<dbReference type="SUPFAM" id="SSF48208">
    <property type="entry name" value="Six-hairpin glycosidases"/>
    <property type="match status" value="1"/>
</dbReference>
<feature type="signal peptide" evidence="2">
    <location>
        <begin position="1"/>
        <end position="20"/>
    </location>
</feature>
<dbReference type="OrthoDB" id="6381507at2"/>
<sequence length="401" mass="45994">MTRYQIVLLALLLLVNQLAAAQAPAAKPWSVRMADSFMRWYPDSVPAVRNKAARWGYEHGLMLKAVERVWQRTGQPRYLNYVVRTMDQAINPDGSIQRYKREDYNLDNINAGRVLLTLMQQPNLPRREQYKQAAQTLQQQLEAQPSTKEGGYWHKKRYPHQMWLDGLYMAEPFAAEYSRVFKQPEGYSHVAKQFALVEKHLVDAKTGLLYHGWDESREQRWANKQTGLSPNFWGRGMGWYAMALVDVLDYFPPNHPERQNLVRYLQRLAPVLVKYQDPKTGCWWQVSDQGGRPGNYVEASASCMFVYALQKGVRLGYLDKKYANAARKGYQGILKQFVQEEADGTLTLNGTVSVGGLGGTPYRDGSYEYYLSEPLQQNDFKGVGPFIMASLEMEQATKPLP</sequence>
<evidence type="ECO:0000313" key="3">
    <source>
        <dbReference type="EMBL" id="KUG09130.1"/>
    </source>
</evidence>
<dbReference type="AlphaFoldDB" id="A0A9X0HN74"/>